<dbReference type="InterPro" id="IPR038297">
    <property type="entry name" value="CcmH/CycL/NrfF/Ccl2_sf"/>
</dbReference>
<proteinExistence type="inferred from homology"/>
<protein>
    <recommendedName>
        <fullName evidence="6">Cytochrome c-type biogenesis protein</fullName>
    </recommendedName>
</protein>
<feature type="domain" description="CcmH/CycL/Ccl2/NrfF N-terminal" evidence="8">
    <location>
        <begin position="10"/>
        <end position="149"/>
    </location>
</feature>
<dbReference type="InterPro" id="IPR051263">
    <property type="entry name" value="C-type_cytochrome_biogenesis"/>
</dbReference>
<dbReference type="CDD" id="cd16378">
    <property type="entry name" value="CcmH_N"/>
    <property type="match status" value="1"/>
</dbReference>
<evidence type="ECO:0000313" key="10">
    <source>
        <dbReference type="Proteomes" id="UP000198346"/>
    </source>
</evidence>
<evidence type="ECO:0000256" key="5">
    <source>
        <dbReference type="ARBA" id="ARBA00023004"/>
    </source>
</evidence>
<feature type="chain" id="PRO_5011821252" description="Cytochrome c-type biogenesis protein" evidence="6">
    <location>
        <begin position="20"/>
        <end position="153"/>
    </location>
</feature>
<dbReference type="Proteomes" id="UP000198346">
    <property type="component" value="Unassembled WGS sequence"/>
</dbReference>
<keyword evidence="6" id="KW-0812">Transmembrane</keyword>
<reference evidence="9 10" key="1">
    <citation type="submission" date="2017-07" db="EMBL/GenBank/DDBJ databases">
        <authorList>
            <person name="Sun Z.S."/>
            <person name="Albrecht U."/>
            <person name="Echele G."/>
            <person name="Lee C.C."/>
        </authorList>
    </citation>
    <scope>NUCLEOTIDE SEQUENCE [LARGE SCALE GENOMIC DNA]</scope>
    <source>
        <strain evidence="9 10">CGMCC 1.12710</strain>
    </source>
</reference>
<evidence type="ECO:0000256" key="7">
    <source>
        <dbReference type="SAM" id="MobiDB-lite"/>
    </source>
</evidence>
<evidence type="ECO:0000256" key="3">
    <source>
        <dbReference type="ARBA" id="ARBA00022723"/>
    </source>
</evidence>
<dbReference type="PANTHER" id="PTHR47870">
    <property type="entry name" value="CYTOCHROME C-TYPE BIOGENESIS PROTEIN CCMH"/>
    <property type="match status" value="1"/>
</dbReference>
<dbReference type="PANTHER" id="PTHR47870:SF4">
    <property type="entry name" value="CYTOCHROME C-TYPE BIOGENESIS PROTEIN CYCH"/>
    <property type="match status" value="1"/>
</dbReference>
<keyword evidence="10" id="KW-1185">Reference proteome</keyword>
<feature type="region of interest" description="Disordered" evidence="7">
    <location>
        <begin position="131"/>
        <end position="153"/>
    </location>
</feature>
<dbReference type="AlphaFoldDB" id="A0A239PSY0"/>
<keyword evidence="2 6" id="KW-0349">Heme</keyword>
<keyword evidence="6" id="KW-1133">Transmembrane helix</keyword>
<keyword evidence="6" id="KW-0472">Membrane</keyword>
<keyword evidence="5 6" id="KW-0408">Iron</keyword>
<dbReference type="InterPro" id="IPR005616">
    <property type="entry name" value="CcmH/CycL/Ccl2/NrfF_N"/>
</dbReference>
<comment type="function">
    <text evidence="6">Possible subunit of a heme lyase.</text>
</comment>
<organism evidence="9 10">
    <name type="scientific">Amphiplicatus metriothermophilus</name>
    <dbReference type="NCBI Taxonomy" id="1519374"/>
    <lineage>
        <taxon>Bacteria</taxon>
        <taxon>Pseudomonadati</taxon>
        <taxon>Pseudomonadota</taxon>
        <taxon>Alphaproteobacteria</taxon>
        <taxon>Parvularculales</taxon>
        <taxon>Parvularculaceae</taxon>
        <taxon>Amphiplicatus</taxon>
    </lineage>
</organism>
<dbReference type="GO" id="GO:0005886">
    <property type="term" value="C:plasma membrane"/>
    <property type="evidence" value="ECO:0007669"/>
    <property type="project" value="TreeGrafter"/>
</dbReference>
<evidence type="ECO:0000256" key="4">
    <source>
        <dbReference type="ARBA" id="ARBA00022729"/>
    </source>
</evidence>
<comment type="similarity">
    <text evidence="1 6">Belongs to the CcmH/CycL/Ccl2/NrfF family.</text>
</comment>
<dbReference type="Gene3D" id="1.10.8.640">
    <property type="entry name" value="Cytochrome C biogenesis protein"/>
    <property type="match status" value="1"/>
</dbReference>
<sequence>MIRIRPILAAAALVLAAPAAGVEPDEILDDPALESRARALEETLRCVVCQSQSLAESNAPLAKDMRLILRERLVAGDTDEEVVAYLVDRYGEYVLLKPRVKPATLALWAAPFLALLAGAAAAFLYVRRRKPAPPAPLKPEEEEAVRALLEGRE</sequence>
<keyword evidence="4 6" id="KW-0732">Signal</keyword>
<evidence type="ECO:0000256" key="2">
    <source>
        <dbReference type="ARBA" id="ARBA00022617"/>
    </source>
</evidence>
<dbReference type="EMBL" id="FZQA01000003">
    <property type="protein sequence ID" value="SNT73389.1"/>
    <property type="molecule type" value="Genomic_DNA"/>
</dbReference>
<dbReference type="GO" id="GO:0046872">
    <property type="term" value="F:metal ion binding"/>
    <property type="evidence" value="ECO:0007669"/>
    <property type="project" value="UniProtKB-KW"/>
</dbReference>
<dbReference type="OrthoDB" id="9804975at2"/>
<feature type="transmembrane region" description="Helical" evidence="6">
    <location>
        <begin position="105"/>
        <end position="126"/>
    </location>
</feature>
<accession>A0A239PSY0</accession>
<evidence type="ECO:0000259" key="8">
    <source>
        <dbReference type="Pfam" id="PF03918"/>
    </source>
</evidence>
<feature type="signal peptide" evidence="6">
    <location>
        <begin position="1"/>
        <end position="19"/>
    </location>
</feature>
<gene>
    <name evidence="9" type="ORF">SAMN06297382_1787</name>
</gene>
<dbReference type="Pfam" id="PF03918">
    <property type="entry name" value="CcmH"/>
    <property type="match status" value="1"/>
</dbReference>
<evidence type="ECO:0000256" key="6">
    <source>
        <dbReference type="RuleBase" id="RU364112"/>
    </source>
</evidence>
<keyword evidence="3 6" id="KW-0479">Metal-binding</keyword>
<dbReference type="RefSeq" id="WP_089412252.1">
    <property type="nucleotide sequence ID" value="NZ_FZQA01000003.1"/>
</dbReference>
<evidence type="ECO:0000256" key="1">
    <source>
        <dbReference type="ARBA" id="ARBA00010342"/>
    </source>
</evidence>
<name>A0A239PSY0_9PROT</name>
<evidence type="ECO:0000313" key="9">
    <source>
        <dbReference type="EMBL" id="SNT73389.1"/>
    </source>
</evidence>